<protein>
    <recommendedName>
        <fullName evidence="2">Transposase</fullName>
    </recommendedName>
</protein>
<evidence type="ECO:0008006" key="2">
    <source>
        <dbReference type="Google" id="ProtNLM"/>
    </source>
</evidence>
<evidence type="ECO:0000313" key="1">
    <source>
        <dbReference type="EMBL" id="CRH06099.1"/>
    </source>
</evidence>
<organism evidence="1">
    <name type="scientific">Magnetococcus massalia (strain MO-1)</name>
    <dbReference type="NCBI Taxonomy" id="451514"/>
    <lineage>
        <taxon>Bacteria</taxon>
        <taxon>Pseudomonadati</taxon>
        <taxon>Pseudomonadota</taxon>
        <taxon>Magnetococcia</taxon>
        <taxon>Magnetococcales</taxon>
        <taxon>Magnetococcaceae</taxon>
        <taxon>Magnetococcus</taxon>
    </lineage>
</organism>
<name>A0A1S7LJ08_MAGMO</name>
<dbReference type="EMBL" id="LO017727">
    <property type="protein sequence ID" value="CRH06099.1"/>
    <property type="molecule type" value="Genomic_DNA"/>
</dbReference>
<proteinExistence type="predicted"/>
<dbReference type="AlphaFoldDB" id="A0A1S7LJ08"/>
<accession>A0A1S7LJ08</accession>
<gene>
    <name evidence="1" type="ORF">MAGMO_1926</name>
</gene>
<reference evidence="1" key="1">
    <citation type="submission" date="2015-04" db="EMBL/GenBank/DDBJ databases">
        <authorList>
            <person name="Syromyatnikov M.Y."/>
            <person name="Popov V.N."/>
        </authorList>
    </citation>
    <scope>NUCLEOTIDE SEQUENCE</scope>
    <source>
        <strain evidence="1">MO-1</strain>
    </source>
</reference>
<sequence length="59" mass="6510">MTMAVATLHAVIARLTCFFRGLVSKLLVKTRISDAMGMTHLLVQWTALSGQVHIRNSGR</sequence>